<evidence type="ECO:0000256" key="4">
    <source>
        <dbReference type="PROSITE-ProRule" id="PRU00335"/>
    </source>
</evidence>
<proteinExistence type="predicted"/>
<dbReference type="InterPro" id="IPR036271">
    <property type="entry name" value="Tet_transcr_reg_TetR-rel_C_sf"/>
</dbReference>
<keyword evidence="2 4" id="KW-0238">DNA-binding</keyword>
<dbReference type="EMBL" id="JBHUOQ010000001">
    <property type="protein sequence ID" value="MFD2830445.1"/>
    <property type="molecule type" value="Genomic_DNA"/>
</dbReference>
<evidence type="ECO:0000256" key="2">
    <source>
        <dbReference type="ARBA" id="ARBA00023125"/>
    </source>
</evidence>
<sequence length="193" mass="21637">MKRNTRDDIIRATASLMQQKGYFGTGLNDIIKESGAPRGSIYYHFPNGKEEIAQEAVKWTKDHVTSLIRQELGKKEDALSAIQLFIMDSVKRFEADKYFSGVPIAALVLETSSSSDVLKECCHEAFEEWSGEFTSKIISNGFKHEEAERLGKWINSMIQGAFISALAKGDGEPLRNAAEMLPVVFKKTENVRK</sequence>
<evidence type="ECO:0000256" key="1">
    <source>
        <dbReference type="ARBA" id="ARBA00023015"/>
    </source>
</evidence>
<dbReference type="Proteomes" id="UP001597519">
    <property type="component" value="Unassembled WGS sequence"/>
</dbReference>
<organism evidence="6 7">
    <name type="scientific">Corticicoccus populi</name>
    <dbReference type="NCBI Taxonomy" id="1812821"/>
    <lineage>
        <taxon>Bacteria</taxon>
        <taxon>Bacillati</taxon>
        <taxon>Bacillota</taxon>
        <taxon>Bacilli</taxon>
        <taxon>Bacillales</taxon>
        <taxon>Staphylococcaceae</taxon>
        <taxon>Corticicoccus</taxon>
    </lineage>
</organism>
<dbReference type="Pfam" id="PF21993">
    <property type="entry name" value="TetR_C_13_2"/>
    <property type="match status" value="1"/>
</dbReference>
<keyword evidence="7" id="KW-1185">Reference proteome</keyword>
<dbReference type="PROSITE" id="PS50977">
    <property type="entry name" value="HTH_TETR_2"/>
    <property type="match status" value="1"/>
</dbReference>
<feature type="domain" description="HTH tetR-type" evidence="5">
    <location>
        <begin position="3"/>
        <end position="63"/>
    </location>
</feature>
<feature type="DNA-binding region" description="H-T-H motif" evidence="4">
    <location>
        <begin position="26"/>
        <end position="45"/>
    </location>
</feature>
<dbReference type="Pfam" id="PF00440">
    <property type="entry name" value="TetR_N"/>
    <property type="match status" value="1"/>
</dbReference>
<dbReference type="PRINTS" id="PR00455">
    <property type="entry name" value="HTHTETR"/>
</dbReference>
<protein>
    <submittedName>
        <fullName evidence="6">TetR/AcrR family transcriptional regulator</fullName>
    </submittedName>
</protein>
<evidence type="ECO:0000313" key="7">
    <source>
        <dbReference type="Proteomes" id="UP001597519"/>
    </source>
</evidence>
<evidence type="ECO:0000313" key="6">
    <source>
        <dbReference type="EMBL" id="MFD2830445.1"/>
    </source>
</evidence>
<keyword evidence="3" id="KW-0804">Transcription</keyword>
<gene>
    <name evidence="6" type="ORF">ACFSX4_08155</name>
</gene>
<reference evidence="7" key="1">
    <citation type="journal article" date="2019" name="Int. J. Syst. Evol. Microbiol.">
        <title>The Global Catalogue of Microorganisms (GCM) 10K type strain sequencing project: providing services to taxonomists for standard genome sequencing and annotation.</title>
        <authorList>
            <consortium name="The Broad Institute Genomics Platform"/>
            <consortium name="The Broad Institute Genome Sequencing Center for Infectious Disease"/>
            <person name="Wu L."/>
            <person name="Ma J."/>
        </authorList>
    </citation>
    <scope>NUCLEOTIDE SEQUENCE [LARGE SCALE GENOMIC DNA]</scope>
    <source>
        <strain evidence="7">KCTC 33575</strain>
    </source>
</reference>
<dbReference type="PANTHER" id="PTHR47506">
    <property type="entry name" value="TRANSCRIPTIONAL REGULATORY PROTEIN"/>
    <property type="match status" value="1"/>
</dbReference>
<dbReference type="PANTHER" id="PTHR47506:SF3">
    <property type="entry name" value="HTH-TYPE TRANSCRIPTIONAL REGULATOR LMRA"/>
    <property type="match status" value="1"/>
</dbReference>
<dbReference type="SUPFAM" id="SSF48498">
    <property type="entry name" value="Tetracyclin repressor-like, C-terminal domain"/>
    <property type="match status" value="1"/>
</dbReference>
<dbReference type="RefSeq" id="WP_377773379.1">
    <property type="nucleotide sequence ID" value="NZ_JBHUOQ010000001.1"/>
</dbReference>
<name>A0ABW5WVM4_9STAP</name>
<evidence type="ECO:0000256" key="3">
    <source>
        <dbReference type="ARBA" id="ARBA00023163"/>
    </source>
</evidence>
<keyword evidence="1" id="KW-0805">Transcription regulation</keyword>
<dbReference type="InterPro" id="IPR009057">
    <property type="entry name" value="Homeodomain-like_sf"/>
</dbReference>
<dbReference type="InterPro" id="IPR054156">
    <property type="entry name" value="YxaF_TetR_C"/>
</dbReference>
<evidence type="ECO:0000259" key="5">
    <source>
        <dbReference type="PROSITE" id="PS50977"/>
    </source>
</evidence>
<dbReference type="SUPFAM" id="SSF46689">
    <property type="entry name" value="Homeodomain-like"/>
    <property type="match status" value="1"/>
</dbReference>
<accession>A0ABW5WVM4</accession>
<comment type="caution">
    <text evidence="6">The sequence shown here is derived from an EMBL/GenBank/DDBJ whole genome shotgun (WGS) entry which is preliminary data.</text>
</comment>
<dbReference type="Gene3D" id="1.10.357.10">
    <property type="entry name" value="Tetracycline Repressor, domain 2"/>
    <property type="match status" value="1"/>
</dbReference>
<dbReference type="InterPro" id="IPR001647">
    <property type="entry name" value="HTH_TetR"/>
</dbReference>